<dbReference type="InterPro" id="IPR018446">
    <property type="entry name" value="Corticotropin-releasing_fac_CS"/>
</dbReference>
<organism evidence="6 7">
    <name type="scientific">Varroa destructor</name>
    <name type="common">Honeybee mite</name>
    <dbReference type="NCBI Taxonomy" id="109461"/>
    <lineage>
        <taxon>Eukaryota</taxon>
        <taxon>Metazoa</taxon>
        <taxon>Ecdysozoa</taxon>
        <taxon>Arthropoda</taxon>
        <taxon>Chelicerata</taxon>
        <taxon>Arachnida</taxon>
        <taxon>Acari</taxon>
        <taxon>Parasitiformes</taxon>
        <taxon>Mesostigmata</taxon>
        <taxon>Gamasina</taxon>
        <taxon>Dermanyssoidea</taxon>
        <taxon>Varroidae</taxon>
        <taxon>Varroa</taxon>
    </lineage>
</organism>
<dbReference type="GeneID" id="111246719"/>
<comment type="subcellular location">
    <subcellularLocation>
        <location evidence="1">Secreted</location>
    </subcellularLocation>
</comment>
<evidence type="ECO:0000256" key="1">
    <source>
        <dbReference type="ARBA" id="ARBA00004613"/>
    </source>
</evidence>
<dbReference type="InterPro" id="IPR000187">
    <property type="entry name" value="CRF"/>
</dbReference>
<dbReference type="SMART" id="SM00039">
    <property type="entry name" value="CRF"/>
    <property type="match status" value="1"/>
</dbReference>
<dbReference type="AlphaFoldDB" id="A0A7M7JJS6"/>
<dbReference type="PROSITE" id="PS00511">
    <property type="entry name" value="CRF"/>
    <property type="match status" value="1"/>
</dbReference>
<feature type="chain" id="PRO_5029571694" description="Corticotropin-releasing factor domain-containing protein" evidence="4">
    <location>
        <begin position="26"/>
        <end position="154"/>
    </location>
</feature>
<name>A0A7M7JJS6_VARDE</name>
<keyword evidence="4" id="KW-0732">Signal</keyword>
<accession>A0A7M7JJS6</accession>
<protein>
    <recommendedName>
        <fullName evidence="5">Corticotropin-releasing factor domain-containing protein</fullName>
    </recommendedName>
</protein>
<evidence type="ECO:0000256" key="3">
    <source>
        <dbReference type="ARBA" id="ARBA00022702"/>
    </source>
</evidence>
<keyword evidence="3" id="KW-0372">Hormone</keyword>
<keyword evidence="2" id="KW-0964">Secreted</keyword>
<dbReference type="EnsemblMetazoa" id="XM_022796778">
    <property type="protein sequence ID" value="XP_022652513"/>
    <property type="gene ID" value="LOC111246719"/>
</dbReference>
<dbReference type="Pfam" id="PF00473">
    <property type="entry name" value="CRF"/>
    <property type="match status" value="1"/>
</dbReference>
<feature type="domain" description="Corticotropin-releasing factor" evidence="5">
    <location>
        <begin position="48"/>
        <end position="88"/>
    </location>
</feature>
<dbReference type="GO" id="GO:0005179">
    <property type="term" value="F:hormone activity"/>
    <property type="evidence" value="ECO:0007669"/>
    <property type="project" value="UniProtKB-KW"/>
</dbReference>
<sequence length="154" mass="16985">MKQSTWLTGVALLSIISFTLPGCSAYVPQGPQTFPYPKAFMLHRRAGGMPNLSVVGPLDVLRQKMILDMMEQRMKNKINANNEFLSRLGKRGGPVTASTPTILDLSNTAAIDTFQQASDRFYNGCHKLRIVLLTKLMDFAESQLHCLLQDGVAG</sequence>
<feature type="signal peptide" evidence="4">
    <location>
        <begin position="1"/>
        <end position="25"/>
    </location>
</feature>
<dbReference type="Proteomes" id="UP000594260">
    <property type="component" value="Unplaced"/>
</dbReference>
<proteinExistence type="predicted"/>
<evidence type="ECO:0000256" key="4">
    <source>
        <dbReference type="SAM" id="SignalP"/>
    </source>
</evidence>
<dbReference type="RefSeq" id="XP_022652513.1">
    <property type="nucleotide sequence ID" value="XM_022796778.1"/>
</dbReference>
<reference evidence="6" key="1">
    <citation type="submission" date="2021-01" db="UniProtKB">
        <authorList>
            <consortium name="EnsemblMetazoa"/>
        </authorList>
    </citation>
    <scope>IDENTIFICATION</scope>
</reference>
<keyword evidence="7" id="KW-1185">Reference proteome</keyword>
<evidence type="ECO:0000259" key="5">
    <source>
        <dbReference type="SMART" id="SM00039"/>
    </source>
</evidence>
<dbReference type="GO" id="GO:0005576">
    <property type="term" value="C:extracellular region"/>
    <property type="evidence" value="ECO:0007669"/>
    <property type="project" value="UniProtKB-SubCell"/>
</dbReference>
<evidence type="ECO:0000313" key="7">
    <source>
        <dbReference type="Proteomes" id="UP000594260"/>
    </source>
</evidence>
<evidence type="ECO:0000313" key="6">
    <source>
        <dbReference type="EnsemblMetazoa" id="XP_022652513"/>
    </source>
</evidence>
<evidence type="ECO:0000256" key="2">
    <source>
        <dbReference type="ARBA" id="ARBA00022525"/>
    </source>
</evidence>